<reference evidence="1 2" key="1">
    <citation type="submission" date="2018-04" db="EMBL/GenBank/DDBJ databases">
        <authorList>
            <person name="Vogel A."/>
        </authorList>
    </citation>
    <scope>NUCLEOTIDE SEQUENCE [LARGE SCALE GENOMIC DNA]</scope>
</reference>
<name>A0A484NPI7_9ASTE</name>
<protein>
    <submittedName>
        <fullName evidence="1">Uncharacterized protein</fullName>
    </submittedName>
</protein>
<evidence type="ECO:0000313" key="2">
    <source>
        <dbReference type="Proteomes" id="UP000595140"/>
    </source>
</evidence>
<sequence length="101" mass="12344">MLDSCCCGMLLDTWSCWIWTWRYWTLMFGPWHWKFLLDRWMLDQSCIHGWTLPLEIHRSCWKAAGQEALNDLLLLWKWGQLDGAAGQRCWYSHRHWPWKTS</sequence>
<dbReference type="Proteomes" id="UP000595140">
    <property type="component" value="Unassembled WGS sequence"/>
</dbReference>
<dbReference type="EMBL" id="OOIL02006852">
    <property type="protein sequence ID" value="VFR03070.1"/>
    <property type="molecule type" value="Genomic_DNA"/>
</dbReference>
<dbReference type="AlphaFoldDB" id="A0A484NPI7"/>
<evidence type="ECO:0000313" key="1">
    <source>
        <dbReference type="EMBL" id="VFR03070.1"/>
    </source>
</evidence>
<organism evidence="1 2">
    <name type="scientific">Cuscuta campestris</name>
    <dbReference type="NCBI Taxonomy" id="132261"/>
    <lineage>
        <taxon>Eukaryota</taxon>
        <taxon>Viridiplantae</taxon>
        <taxon>Streptophyta</taxon>
        <taxon>Embryophyta</taxon>
        <taxon>Tracheophyta</taxon>
        <taxon>Spermatophyta</taxon>
        <taxon>Magnoliopsida</taxon>
        <taxon>eudicotyledons</taxon>
        <taxon>Gunneridae</taxon>
        <taxon>Pentapetalae</taxon>
        <taxon>asterids</taxon>
        <taxon>lamiids</taxon>
        <taxon>Solanales</taxon>
        <taxon>Convolvulaceae</taxon>
        <taxon>Cuscuteae</taxon>
        <taxon>Cuscuta</taxon>
        <taxon>Cuscuta subgen. Grammica</taxon>
        <taxon>Cuscuta sect. Cleistogrammica</taxon>
    </lineage>
</organism>
<accession>A0A484NPI7</accession>
<proteinExistence type="predicted"/>
<keyword evidence="2" id="KW-1185">Reference proteome</keyword>
<gene>
    <name evidence="1" type="ORF">CCAM_LOCUS44845</name>
</gene>